<dbReference type="SUPFAM" id="SSF56801">
    <property type="entry name" value="Acetyl-CoA synthetase-like"/>
    <property type="match status" value="1"/>
</dbReference>
<dbReference type="InterPro" id="IPR000873">
    <property type="entry name" value="AMP-dep_synth/lig_dom"/>
</dbReference>
<dbReference type="InterPro" id="IPR020845">
    <property type="entry name" value="AMP-binding_CS"/>
</dbReference>
<protein>
    <recommendedName>
        <fullName evidence="7">AMP-dependent synthetase</fullName>
    </recommendedName>
</protein>
<comment type="similarity">
    <text evidence="1">Belongs to the ATP-dependent AMP-binding enzyme family.</text>
</comment>
<dbReference type="RefSeq" id="WP_093952821.1">
    <property type="nucleotide sequence ID" value="NZ_NMUL01000051.1"/>
</dbReference>
<evidence type="ECO:0000259" key="3">
    <source>
        <dbReference type="Pfam" id="PF00501"/>
    </source>
</evidence>
<dbReference type="Proteomes" id="UP000215199">
    <property type="component" value="Unassembled WGS sequence"/>
</dbReference>
<dbReference type="Pfam" id="PF00501">
    <property type="entry name" value="AMP-binding"/>
    <property type="match status" value="1"/>
</dbReference>
<dbReference type="Gene3D" id="3.40.50.12780">
    <property type="entry name" value="N-terminal domain of ligase-like"/>
    <property type="match status" value="1"/>
</dbReference>
<feature type="domain" description="AMP-dependent synthetase/ligase" evidence="3">
    <location>
        <begin position="29"/>
        <end position="396"/>
    </location>
</feature>
<name>A0A229SQE8_9PSEU</name>
<evidence type="ECO:0000313" key="5">
    <source>
        <dbReference type="EMBL" id="OXM61004.1"/>
    </source>
</evidence>
<evidence type="ECO:0008006" key="7">
    <source>
        <dbReference type="Google" id="ProtNLM"/>
    </source>
</evidence>
<dbReference type="EMBL" id="NMUL01000051">
    <property type="protein sequence ID" value="OXM61004.1"/>
    <property type="molecule type" value="Genomic_DNA"/>
</dbReference>
<dbReference type="PANTHER" id="PTHR43201">
    <property type="entry name" value="ACYL-COA SYNTHETASE"/>
    <property type="match status" value="1"/>
</dbReference>
<reference evidence="6" key="1">
    <citation type="submission" date="2017-07" db="EMBL/GenBank/DDBJ databases">
        <title>Comparative genome mining reveals phylogenetic distribution patterns of secondary metabolites in Amycolatopsis.</title>
        <authorList>
            <person name="Adamek M."/>
            <person name="Alanjary M."/>
            <person name="Sales-Ortells H."/>
            <person name="Goodfellow M."/>
            <person name="Bull A.T."/>
            <person name="Kalinowski J."/>
            <person name="Ziemert N."/>
        </authorList>
    </citation>
    <scope>NUCLEOTIDE SEQUENCE [LARGE SCALE GENOMIC DNA]</scope>
    <source>
        <strain evidence="6">H5</strain>
    </source>
</reference>
<dbReference type="AlphaFoldDB" id="A0A229SQE8"/>
<organism evidence="5 6">
    <name type="scientific">Amycolatopsis vastitatis</name>
    <dbReference type="NCBI Taxonomy" id="1905142"/>
    <lineage>
        <taxon>Bacteria</taxon>
        <taxon>Bacillati</taxon>
        <taxon>Actinomycetota</taxon>
        <taxon>Actinomycetes</taxon>
        <taxon>Pseudonocardiales</taxon>
        <taxon>Pseudonocardiaceae</taxon>
        <taxon>Amycolatopsis</taxon>
    </lineage>
</organism>
<accession>A0A229SQE8</accession>
<dbReference type="InterPro" id="IPR042099">
    <property type="entry name" value="ANL_N_sf"/>
</dbReference>
<evidence type="ECO:0000313" key="6">
    <source>
        <dbReference type="Proteomes" id="UP000215199"/>
    </source>
</evidence>
<dbReference type="FunFam" id="3.30.300.30:FF:000008">
    <property type="entry name" value="2,3-dihydroxybenzoate-AMP ligase"/>
    <property type="match status" value="1"/>
</dbReference>
<keyword evidence="2" id="KW-0436">Ligase</keyword>
<keyword evidence="6" id="KW-1185">Reference proteome</keyword>
<dbReference type="Gene3D" id="3.30.300.30">
    <property type="match status" value="1"/>
</dbReference>
<dbReference type="GO" id="GO:0031956">
    <property type="term" value="F:medium-chain fatty acid-CoA ligase activity"/>
    <property type="evidence" value="ECO:0007669"/>
    <property type="project" value="TreeGrafter"/>
</dbReference>
<dbReference type="InterPro" id="IPR025110">
    <property type="entry name" value="AMP-bd_C"/>
</dbReference>
<evidence type="ECO:0000259" key="4">
    <source>
        <dbReference type="Pfam" id="PF13193"/>
    </source>
</evidence>
<feature type="domain" description="AMP-binding enzyme C-terminal" evidence="4">
    <location>
        <begin position="447"/>
        <end position="522"/>
    </location>
</feature>
<evidence type="ECO:0000256" key="1">
    <source>
        <dbReference type="ARBA" id="ARBA00006432"/>
    </source>
</evidence>
<dbReference type="Pfam" id="PF13193">
    <property type="entry name" value="AMP-binding_C"/>
    <property type="match status" value="1"/>
</dbReference>
<proteinExistence type="inferred from homology"/>
<evidence type="ECO:0000256" key="2">
    <source>
        <dbReference type="ARBA" id="ARBA00022598"/>
    </source>
</evidence>
<comment type="caution">
    <text evidence="5">The sequence shown here is derived from an EMBL/GenBank/DDBJ whole genome shotgun (WGS) entry which is preliminary data.</text>
</comment>
<dbReference type="GO" id="GO:0006631">
    <property type="term" value="P:fatty acid metabolic process"/>
    <property type="evidence" value="ECO:0007669"/>
    <property type="project" value="TreeGrafter"/>
</dbReference>
<dbReference type="InterPro" id="IPR045851">
    <property type="entry name" value="AMP-bd_C_sf"/>
</dbReference>
<gene>
    <name evidence="5" type="ORF">CF165_40180</name>
</gene>
<dbReference type="PANTHER" id="PTHR43201:SF32">
    <property type="entry name" value="2-SUCCINYLBENZOATE--COA LIGASE, CHLOROPLASTIC_PEROXISOMAL"/>
    <property type="match status" value="1"/>
</dbReference>
<dbReference type="PROSITE" id="PS00455">
    <property type="entry name" value="AMP_BINDING"/>
    <property type="match status" value="1"/>
</dbReference>
<sequence>MFSVGHHLDGAGRRSVDIPAITDLLSRSYQAYEPRLAVVDSHGVLTFGELAEAVRRVAAGLVELGCTPGNRIAIAASNRTEWTVVEHAAYFSGLVRIGLLMRLHVEEMAQILADAEPTVVVAEGKWLDETGIAWLPSSVRAIVSIGPSAHATVTYDELLARPAPASLPNPKPEDDTLFYYTSGSTGTPKGVQHTGLAVGAMVRNLLEEMPDIGPGDVVLHSAPLSHFSGCVGTAVLAAGGANLLAATFDVDRILAAIDESRASVLVLVPTQLNMLTAEVLRRRRDGREVRTQSLKAIIYSGSAIAPDRARDAQDAFGQILIQFYGASEAPLPLTALHPADHSADIVDSGGLSRLASAGRPTAHVELRIVDLDGQESPADQPGDIQVRGEQTMRGYWRRPDATAEVVDAAGWITTGDIGYLSREGYLYIVDRKKDMIVTGGFNVYPREVENTIARLPGVRDVAVVGAPSEKWGEEVAAFVIADTGTPLTSAAIVEHCRSSIAGYKVPKQVHLVASFPTTPSGKVKKRVLADQLWAGQARRV</sequence>